<dbReference type="Gene3D" id="3.40.50.150">
    <property type="entry name" value="Vaccinia Virus protein VP39"/>
    <property type="match status" value="1"/>
</dbReference>
<evidence type="ECO:0000313" key="2">
    <source>
        <dbReference type="Proteomes" id="UP000315891"/>
    </source>
</evidence>
<proteinExistence type="predicted"/>
<dbReference type="OrthoDB" id="5983563at2"/>
<dbReference type="GO" id="GO:0032259">
    <property type="term" value="P:methylation"/>
    <property type="evidence" value="ECO:0007669"/>
    <property type="project" value="UniProtKB-KW"/>
</dbReference>
<dbReference type="Proteomes" id="UP000315891">
    <property type="component" value="Chromosome"/>
</dbReference>
<dbReference type="GO" id="GO:0008168">
    <property type="term" value="F:methyltransferase activity"/>
    <property type="evidence" value="ECO:0007669"/>
    <property type="project" value="UniProtKB-KW"/>
</dbReference>
<dbReference type="AlphaFoldDB" id="A0A516V242"/>
<dbReference type="RefSeq" id="WP_143878107.1">
    <property type="nucleotide sequence ID" value="NZ_BAABLZ010000002.1"/>
</dbReference>
<name>A0A516V242_9GAMM</name>
<dbReference type="InterPro" id="IPR029063">
    <property type="entry name" value="SAM-dependent_MTases_sf"/>
</dbReference>
<dbReference type="EMBL" id="CP041742">
    <property type="protein sequence ID" value="QDQ72591.1"/>
    <property type="molecule type" value="Genomic_DNA"/>
</dbReference>
<protein>
    <submittedName>
        <fullName evidence="1">Class I SAM-dependent methyltransferase</fullName>
    </submittedName>
</protein>
<evidence type="ECO:0000313" key="1">
    <source>
        <dbReference type="EMBL" id="QDQ72591.1"/>
    </source>
</evidence>
<sequence>MSSLVVNPAQAWFESPHGRALLDSEQALVEAALRERPAQEWLWLAPDAGENGSTGGQRLSPTGWDRNPRYATPFSIPAESLGTVVLQHVADGAWDPALLAECRRLLAPGGRLWLFALNPLAPYRWNWRGTGLGGTEPVIWRRRLRRVGFVPEAVSQGIGPRWNPRVDDALQSGAGIRAAYLLRAEKRAFGLTPIRSGRRQSPGTVPATA</sequence>
<accession>A0A516V242</accession>
<organism evidence="1 2">
    <name type="scientific">Pseudoluteimonas lycopersici</name>
    <dbReference type="NCBI Taxonomy" id="1324796"/>
    <lineage>
        <taxon>Bacteria</taxon>
        <taxon>Pseudomonadati</taxon>
        <taxon>Pseudomonadota</taxon>
        <taxon>Gammaproteobacteria</taxon>
        <taxon>Lysobacterales</taxon>
        <taxon>Lysobacteraceae</taxon>
        <taxon>Pseudoluteimonas</taxon>
    </lineage>
</organism>
<keyword evidence="2" id="KW-1185">Reference proteome</keyword>
<dbReference type="SUPFAM" id="SSF53335">
    <property type="entry name" value="S-adenosyl-L-methionine-dependent methyltransferases"/>
    <property type="match status" value="1"/>
</dbReference>
<keyword evidence="1" id="KW-0489">Methyltransferase</keyword>
<reference evidence="1 2" key="1">
    <citation type="submission" date="2019-07" db="EMBL/GenBank/DDBJ databases">
        <title>Lysobacter weifangensis sp. nov., isolated from bensulfuron-methyl contaminated farmland soil.</title>
        <authorList>
            <person name="Zhao H."/>
        </authorList>
    </citation>
    <scope>NUCLEOTIDE SEQUENCE [LARGE SCALE GENOMIC DNA]</scope>
    <source>
        <strain evidence="1 2">CC-Bw-6</strain>
    </source>
</reference>
<gene>
    <name evidence="1" type="ORF">FNZ56_01200</name>
</gene>
<keyword evidence="1" id="KW-0808">Transferase</keyword>